<keyword evidence="7" id="KW-0631">Potassium channel</keyword>
<dbReference type="STRING" id="56216.A0A1A6GPR0"/>
<evidence type="ECO:0000256" key="7">
    <source>
        <dbReference type="ARBA" id="ARBA00022826"/>
    </source>
</evidence>
<evidence type="ECO:0000256" key="10">
    <source>
        <dbReference type="ARBA" id="ARBA00023065"/>
    </source>
</evidence>
<protein>
    <submittedName>
        <fullName evidence="17">Uncharacterized protein</fullName>
    </submittedName>
</protein>
<dbReference type="PANTHER" id="PTHR12454:SF5">
    <property type="entry name" value="TRIMERIC INTRACELLULAR CATION CHANNEL TYPE B"/>
    <property type="match status" value="1"/>
</dbReference>
<keyword evidence="18" id="KW-1185">Reference proteome</keyword>
<dbReference type="GO" id="GO:0005789">
    <property type="term" value="C:endoplasmic reticulum membrane"/>
    <property type="evidence" value="ECO:0007669"/>
    <property type="project" value="UniProtKB-SubCell"/>
</dbReference>
<comment type="similarity">
    <text evidence="2">Belongs to the TMEM38 family.</text>
</comment>
<evidence type="ECO:0000256" key="3">
    <source>
        <dbReference type="ARBA" id="ARBA00022448"/>
    </source>
</evidence>
<dbReference type="EMBL" id="LZPO01075989">
    <property type="protein sequence ID" value="OBS68283.1"/>
    <property type="molecule type" value="Genomic_DNA"/>
</dbReference>
<evidence type="ECO:0000256" key="12">
    <source>
        <dbReference type="ARBA" id="ARBA00023303"/>
    </source>
</evidence>
<reference evidence="17 18" key="1">
    <citation type="submission" date="2016-06" db="EMBL/GenBank/DDBJ databases">
        <title>The Draft Genome Sequence and Annotation of the Desert Woodrat Neotoma lepida.</title>
        <authorList>
            <person name="Campbell M."/>
            <person name="Oakeson K.F."/>
            <person name="Yandell M."/>
            <person name="Halpert J.R."/>
            <person name="Dearing D."/>
        </authorList>
    </citation>
    <scope>NUCLEOTIDE SEQUENCE [LARGE SCALE GENOMIC DNA]</scope>
    <source>
        <strain evidence="17">417</strain>
        <tissue evidence="17">Liver</tissue>
    </source>
</reference>
<dbReference type="GO" id="GO:0042802">
    <property type="term" value="F:identical protein binding"/>
    <property type="evidence" value="ECO:0007669"/>
    <property type="project" value="InterPro"/>
</dbReference>
<keyword evidence="9" id="KW-1133">Transmembrane helix</keyword>
<keyword evidence="8" id="KW-0630">Potassium</keyword>
<evidence type="ECO:0000256" key="16">
    <source>
        <dbReference type="SAM" id="MobiDB-lite"/>
    </source>
</evidence>
<proteinExistence type="inferred from homology"/>
<evidence type="ECO:0000256" key="5">
    <source>
        <dbReference type="ARBA" id="ARBA00022692"/>
    </source>
</evidence>
<name>A0A1A6GPR0_NEOLE</name>
<evidence type="ECO:0000256" key="14">
    <source>
        <dbReference type="ARBA" id="ARBA00045968"/>
    </source>
</evidence>
<keyword evidence="12" id="KW-0407">Ion channel</keyword>
<comment type="subunit">
    <text evidence="15">Homotrimer; conformation seems to be controled by binding to diacylglycerol (DAG).</text>
</comment>
<accession>A0A1A6GPR0</accession>
<feature type="non-terminal residue" evidence="17">
    <location>
        <position position="1"/>
    </location>
</feature>
<dbReference type="Proteomes" id="UP000092124">
    <property type="component" value="Unassembled WGS sequence"/>
</dbReference>
<evidence type="ECO:0000256" key="15">
    <source>
        <dbReference type="ARBA" id="ARBA00047059"/>
    </source>
</evidence>
<comment type="function">
    <text evidence="14">Intracellular monovalent cation channel required for maintenance of rapid intracellular calcium release. Acts as a potassium counter-ion channel that functions in synchronization with calcium release from intracellular stores. Activated by increased cytosolic Ca(2+) levels.</text>
</comment>
<comment type="catalytic activity">
    <reaction evidence="13">
        <text>K(+)(in) = K(+)(out)</text>
        <dbReference type="Rhea" id="RHEA:29463"/>
        <dbReference type="ChEBI" id="CHEBI:29103"/>
    </reaction>
</comment>
<keyword evidence="3" id="KW-0813">Transport</keyword>
<evidence type="ECO:0000256" key="9">
    <source>
        <dbReference type="ARBA" id="ARBA00022989"/>
    </source>
</evidence>
<dbReference type="Pfam" id="PF05197">
    <property type="entry name" value="TRIC"/>
    <property type="match status" value="1"/>
</dbReference>
<feature type="compositionally biased region" description="Polar residues" evidence="16">
    <location>
        <begin position="81"/>
        <end position="92"/>
    </location>
</feature>
<evidence type="ECO:0000313" key="17">
    <source>
        <dbReference type="EMBL" id="OBS68283.1"/>
    </source>
</evidence>
<dbReference type="GO" id="GO:0005267">
    <property type="term" value="F:potassium channel activity"/>
    <property type="evidence" value="ECO:0007669"/>
    <property type="project" value="UniProtKB-KW"/>
</dbReference>
<dbReference type="AlphaFoldDB" id="A0A1A6GPR0"/>
<feature type="compositionally biased region" description="Basic and acidic residues" evidence="16">
    <location>
        <begin position="99"/>
        <end position="109"/>
    </location>
</feature>
<organism evidence="17 18">
    <name type="scientific">Neotoma lepida</name>
    <name type="common">Desert woodrat</name>
    <dbReference type="NCBI Taxonomy" id="56216"/>
    <lineage>
        <taxon>Eukaryota</taxon>
        <taxon>Metazoa</taxon>
        <taxon>Chordata</taxon>
        <taxon>Craniata</taxon>
        <taxon>Vertebrata</taxon>
        <taxon>Euteleostomi</taxon>
        <taxon>Mammalia</taxon>
        <taxon>Eutheria</taxon>
        <taxon>Euarchontoglires</taxon>
        <taxon>Glires</taxon>
        <taxon>Rodentia</taxon>
        <taxon>Myomorpha</taxon>
        <taxon>Muroidea</taxon>
        <taxon>Cricetidae</taxon>
        <taxon>Neotominae</taxon>
        <taxon>Neotoma</taxon>
    </lineage>
</organism>
<keyword evidence="4" id="KW-0633">Potassium transport</keyword>
<keyword evidence="5" id="KW-0812">Transmembrane</keyword>
<evidence type="ECO:0000256" key="11">
    <source>
        <dbReference type="ARBA" id="ARBA00023136"/>
    </source>
</evidence>
<keyword evidence="10" id="KW-0406">Ion transport</keyword>
<evidence type="ECO:0000256" key="6">
    <source>
        <dbReference type="ARBA" id="ARBA00022824"/>
    </source>
</evidence>
<dbReference type="PANTHER" id="PTHR12454">
    <property type="entry name" value="TRIMERIC INTRACELLULAR CATION CHANNEL"/>
    <property type="match status" value="1"/>
</dbReference>
<evidence type="ECO:0000256" key="4">
    <source>
        <dbReference type="ARBA" id="ARBA00022538"/>
    </source>
</evidence>
<evidence type="ECO:0000256" key="13">
    <source>
        <dbReference type="ARBA" id="ARBA00034430"/>
    </source>
</evidence>
<dbReference type="InterPro" id="IPR007866">
    <property type="entry name" value="TRIC_channel"/>
</dbReference>
<sequence>PAKVTLLGSIIFTFQHTKHLAMSKHDLMFLYTFFLVTIKVTMIVTQDSSVTLVPLEDALSRMLFGWQQQFSLSEKQVESKLSSNGTASSASKPVSEDLDGTKRRAKKED</sequence>
<evidence type="ECO:0000256" key="2">
    <source>
        <dbReference type="ARBA" id="ARBA00005766"/>
    </source>
</evidence>
<evidence type="ECO:0000256" key="1">
    <source>
        <dbReference type="ARBA" id="ARBA00004477"/>
    </source>
</evidence>
<comment type="caution">
    <text evidence="17">The sequence shown here is derived from an EMBL/GenBank/DDBJ whole genome shotgun (WGS) entry which is preliminary data.</text>
</comment>
<evidence type="ECO:0000313" key="18">
    <source>
        <dbReference type="Proteomes" id="UP000092124"/>
    </source>
</evidence>
<dbReference type="OrthoDB" id="195817at2759"/>
<keyword evidence="11" id="KW-0472">Membrane</keyword>
<evidence type="ECO:0000256" key="8">
    <source>
        <dbReference type="ARBA" id="ARBA00022958"/>
    </source>
</evidence>
<gene>
    <name evidence="17" type="ORF">A6R68_03176</name>
</gene>
<comment type="subcellular location">
    <subcellularLocation>
        <location evidence="1">Endoplasmic reticulum membrane</location>
        <topology evidence="1">Multi-pass membrane protein</topology>
    </subcellularLocation>
</comment>
<keyword evidence="6" id="KW-0256">Endoplasmic reticulum</keyword>
<feature type="region of interest" description="Disordered" evidence="16">
    <location>
        <begin position="81"/>
        <end position="109"/>
    </location>
</feature>